<dbReference type="Pfam" id="PF16344">
    <property type="entry name" value="FecR_C"/>
    <property type="match status" value="1"/>
</dbReference>
<dbReference type="EMBL" id="RBKU01000001">
    <property type="protein sequence ID" value="RKR85101.1"/>
    <property type="molecule type" value="Genomic_DNA"/>
</dbReference>
<dbReference type="Gene3D" id="2.60.120.1440">
    <property type="match status" value="1"/>
</dbReference>
<evidence type="ECO:0000313" key="5">
    <source>
        <dbReference type="Proteomes" id="UP000268007"/>
    </source>
</evidence>
<name>A0A495J8U1_9SPHI</name>
<dbReference type="PANTHER" id="PTHR30273">
    <property type="entry name" value="PERIPLASMIC SIGNAL SENSOR AND SIGMA FACTOR ACTIVATOR FECR-RELATED"/>
    <property type="match status" value="1"/>
</dbReference>
<feature type="transmembrane region" description="Helical" evidence="1">
    <location>
        <begin position="83"/>
        <end position="103"/>
    </location>
</feature>
<dbReference type="OrthoDB" id="1099963at2"/>
<accession>A0A495J8U1</accession>
<reference evidence="4 5" key="1">
    <citation type="submission" date="2018-10" db="EMBL/GenBank/DDBJ databases">
        <title>Genomic Encyclopedia of Archaeal and Bacterial Type Strains, Phase II (KMG-II): from individual species to whole genera.</title>
        <authorList>
            <person name="Goeker M."/>
        </authorList>
    </citation>
    <scope>NUCLEOTIDE SEQUENCE [LARGE SCALE GENOMIC DNA]</scope>
    <source>
        <strain evidence="4 5">DSM 18602</strain>
    </source>
</reference>
<dbReference type="InterPro" id="IPR032508">
    <property type="entry name" value="FecR_C"/>
</dbReference>
<dbReference type="Pfam" id="PF04773">
    <property type="entry name" value="FecR"/>
    <property type="match status" value="1"/>
</dbReference>
<dbReference type="PANTHER" id="PTHR30273:SF2">
    <property type="entry name" value="PROTEIN FECR"/>
    <property type="match status" value="1"/>
</dbReference>
<dbReference type="AlphaFoldDB" id="A0A495J8U1"/>
<dbReference type="Gene3D" id="3.55.50.30">
    <property type="match status" value="1"/>
</dbReference>
<feature type="domain" description="FecR protein" evidence="2">
    <location>
        <begin position="186"/>
        <end position="280"/>
    </location>
</feature>
<dbReference type="InterPro" id="IPR012373">
    <property type="entry name" value="Ferrdict_sens_TM"/>
</dbReference>
<evidence type="ECO:0000313" key="4">
    <source>
        <dbReference type="EMBL" id="RKR85101.1"/>
    </source>
</evidence>
<evidence type="ECO:0000256" key="1">
    <source>
        <dbReference type="SAM" id="Phobius"/>
    </source>
</evidence>
<keyword evidence="1" id="KW-0472">Membrane</keyword>
<dbReference type="InterPro" id="IPR006860">
    <property type="entry name" value="FecR"/>
</dbReference>
<sequence>MKETTTRLQYLLTQYANNACSRAELLELLQTIEQGGHDKALQATMDTILADLKPHDPIPAIDKEKIFRSIIKPAAVVSFYKRVWFKASVAAAIIIMVIGVRWFQNNEPKQQAASAVGVLFKNDVAPGGNKATLTLANGQSISLTEAQKGQIAKQGASIITKTTDGQIVYNASSVLQNNDKGDINLIKTPKGGKWDVTLSDGTKVWLNASSSIKYPSAFMGNERKVEITGEAYFEVAHNAAKPFRVIAGGQTVEVLGTHFNINAYNDEEAVKTTLLQGKVKITNGGRMAILMPGQQAATRFSNNSILVKEADTELAVAWHNGYFQFEQSDIHNVMKQLSRWYDVDVKFDGKVTRDKFGGSIPRDAPLSQVLRTLEQSMVHFKIDGKTVTVME</sequence>
<evidence type="ECO:0000259" key="3">
    <source>
        <dbReference type="Pfam" id="PF16344"/>
    </source>
</evidence>
<keyword evidence="1" id="KW-0812">Transmembrane</keyword>
<dbReference type="FunFam" id="2.60.120.1440:FF:000001">
    <property type="entry name" value="Putative anti-sigma factor"/>
    <property type="match status" value="1"/>
</dbReference>
<organism evidence="4 5">
    <name type="scientific">Mucilaginibacter gracilis</name>
    <dbReference type="NCBI Taxonomy" id="423350"/>
    <lineage>
        <taxon>Bacteria</taxon>
        <taxon>Pseudomonadati</taxon>
        <taxon>Bacteroidota</taxon>
        <taxon>Sphingobacteriia</taxon>
        <taxon>Sphingobacteriales</taxon>
        <taxon>Sphingobacteriaceae</taxon>
        <taxon>Mucilaginibacter</taxon>
    </lineage>
</organism>
<keyword evidence="1" id="KW-1133">Transmembrane helix</keyword>
<protein>
    <submittedName>
        <fullName evidence="4">FecR family protein</fullName>
    </submittedName>
</protein>
<gene>
    <name evidence="4" type="ORF">BDD43_5357</name>
</gene>
<feature type="domain" description="Protein FecR C-terminal" evidence="3">
    <location>
        <begin position="322"/>
        <end position="389"/>
    </location>
</feature>
<comment type="caution">
    <text evidence="4">The sequence shown here is derived from an EMBL/GenBank/DDBJ whole genome shotgun (WGS) entry which is preliminary data.</text>
</comment>
<dbReference type="Proteomes" id="UP000268007">
    <property type="component" value="Unassembled WGS sequence"/>
</dbReference>
<dbReference type="RefSeq" id="WP_121201181.1">
    <property type="nucleotide sequence ID" value="NZ_RBKU01000001.1"/>
</dbReference>
<evidence type="ECO:0000259" key="2">
    <source>
        <dbReference type="Pfam" id="PF04773"/>
    </source>
</evidence>
<dbReference type="GO" id="GO:0016989">
    <property type="term" value="F:sigma factor antagonist activity"/>
    <property type="evidence" value="ECO:0007669"/>
    <property type="project" value="TreeGrafter"/>
</dbReference>
<proteinExistence type="predicted"/>
<keyword evidence="5" id="KW-1185">Reference proteome</keyword>